<reference evidence="2" key="1">
    <citation type="journal article" date="2019" name="Int. J. Syst. Evol. Microbiol.">
        <title>The Global Catalogue of Microorganisms (GCM) 10K type strain sequencing project: providing services to taxonomists for standard genome sequencing and annotation.</title>
        <authorList>
            <consortium name="The Broad Institute Genomics Platform"/>
            <consortium name="The Broad Institute Genome Sequencing Center for Infectious Disease"/>
            <person name="Wu L."/>
            <person name="Ma J."/>
        </authorList>
    </citation>
    <scope>NUCLEOTIDE SEQUENCE [LARGE SCALE GENOMIC DNA]</scope>
    <source>
        <strain evidence="2">KCTC 42953</strain>
    </source>
</reference>
<dbReference type="Gene3D" id="3.40.50.300">
    <property type="entry name" value="P-loop containing nucleotide triphosphate hydrolases"/>
    <property type="match status" value="1"/>
</dbReference>
<dbReference type="InterPro" id="IPR027417">
    <property type="entry name" value="P-loop_NTPase"/>
</dbReference>
<dbReference type="Proteomes" id="UP001595533">
    <property type="component" value="Unassembled WGS sequence"/>
</dbReference>
<keyword evidence="2" id="KW-1185">Reference proteome</keyword>
<dbReference type="InterPro" id="IPR040632">
    <property type="entry name" value="Sulfotransfer_4"/>
</dbReference>
<sequence>MLNKLFVIGLPRTGTTSLCAALLAHDFKVAHTAYTRQTFELAEVFADTPCFSDYQQLDHLFPGSQFVYLDRDLSAWVPSVRKLLIKMHSNLSPSGHFNPIIKRCFNETFGLLTHNEPLSTSHLTHCHQQHQQQVFDYFAGRDDLLRLDISQAGSLTGLLNFMGKTTDQPLDFPHLNGGNKVSAWRNIKHPNKVNSSASGPQRRRFFDY</sequence>
<dbReference type="SUPFAM" id="SSF52540">
    <property type="entry name" value="P-loop containing nucleoside triphosphate hydrolases"/>
    <property type="match status" value="1"/>
</dbReference>
<accession>A0ABV7J3F6</accession>
<protein>
    <submittedName>
        <fullName evidence="1">Sulfotransferase</fullName>
    </submittedName>
</protein>
<dbReference type="PANTHER" id="PTHR36978:SF4">
    <property type="entry name" value="P-LOOP CONTAINING NUCLEOSIDE TRIPHOSPHATE HYDROLASE PROTEIN"/>
    <property type="match status" value="1"/>
</dbReference>
<comment type="caution">
    <text evidence="1">The sequence shown here is derived from an EMBL/GenBank/DDBJ whole genome shotgun (WGS) entry which is preliminary data.</text>
</comment>
<gene>
    <name evidence="1" type="ORF">ACFODZ_00045</name>
</gene>
<dbReference type="RefSeq" id="WP_232781900.1">
    <property type="nucleotide sequence ID" value="NZ_JBHRTS010000001.1"/>
</dbReference>
<name>A0ABV7J3F6_9GAMM</name>
<dbReference type="Pfam" id="PF17784">
    <property type="entry name" value="Sulfotransfer_4"/>
    <property type="match status" value="1"/>
</dbReference>
<evidence type="ECO:0000313" key="1">
    <source>
        <dbReference type="EMBL" id="MFC3192615.1"/>
    </source>
</evidence>
<evidence type="ECO:0000313" key="2">
    <source>
        <dbReference type="Proteomes" id="UP001595533"/>
    </source>
</evidence>
<dbReference type="EMBL" id="JBHRTS010000001">
    <property type="protein sequence ID" value="MFC3192615.1"/>
    <property type="molecule type" value="Genomic_DNA"/>
</dbReference>
<proteinExistence type="predicted"/>
<organism evidence="1 2">
    <name type="scientific">Marinicella sediminis</name>
    <dbReference type="NCBI Taxonomy" id="1792834"/>
    <lineage>
        <taxon>Bacteria</taxon>
        <taxon>Pseudomonadati</taxon>
        <taxon>Pseudomonadota</taxon>
        <taxon>Gammaproteobacteria</taxon>
        <taxon>Lysobacterales</taxon>
        <taxon>Marinicellaceae</taxon>
        <taxon>Marinicella</taxon>
    </lineage>
</organism>
<dbReference type="PANTHER" id="PTHR36978">
    <property type="entry name" value="P-LOOP CONTAINING NUCLEOTIDE TRIPHOSPHATE HYDROLASE"/>
    <property type="match status" value="1"/>
</dbReference>